<accession>A0A7K4MJH0</accession>
<dbReference type="SFLD" id="SFLDS00003">
    <property type="entry name" value="Haloacid_Dehalogenase"/>
    <property type="match status" value="1"/>
</dbReference>
<dbReference type="PRINTS" id="PR00413">
    <property type="entry name" value="HADHALOGNASE"/>
</dbReference>
<dbReference type="InterPro" id="IPR023198">
    <property type="entry name" value="PGP-like_dom2"/>
</dbReference>
<protein>
    <submittedName>
        <fullName evidence="2">HAD family hydrolase</fullName>
    </submittedName>
</protein>
<sequence>MIKGVIFDLDGTLVRLPIRYEIIFEKLQNLFDTQDEFKPLIPTILEKANNDRELLEQAFDLICEEETLAANNFKVIDGAIDILNYFKKRNYSLSLVTMQCMKAAKLVLDKMQISELFSSIITRDDSNQRPTQIKKSVEMLSLSPDKVIVIGDRIHDVKSAKQVGCSAILFNKDKLHSFEECKVISELSELAEIDFS</sequence>
<evidence type="ECO:0000256" key="1">
    <source>
        <dbReference type="ARBA" id="ARBA00007958"/>
    </source>
</evidence>
<dbReference type="SFLD" id="SFLDG01129">
    <property type="entry name" value="C1.5:_HAD__Beta-PGM__Phosphata"/>
    <property type="match status" value="1"/>
</dbReference>
<dbReference type="InterPro" id="IPR036412">
    <property type="entry name" value="HAD-like_sf"/>
</dbReference>
<proteinExistence type="inferred from homology"/>
<dbReference type="Gene3D" id="3.40.50.1000">
    <property type="entry name" value="HAD superfamily/HAD-like"/>
    <property type="match status" value="1"/>
</dbReference>
<dbReference type="Gene3D" id="1.10.150.240">
    <property type="entry name" value="Putative phosphatase, domain 2"/>
    <property type="match status" value="1"/>
</dbReference>
<organism evidence="2 3">
    <name type="scientific">Marine Group I thaumarchaeote</name>
    <dbReference type="NCBI Taxonomy" id="2511932"/>
    <lineage>
        <taxon>Archaea</taxon>
        <taxon>Nitrososphaerota</taxon>
        <taxon>Marine Group I</taxon>
    </lineage>
</organism>
<dbReference type="GO" id="GO:0006281">
    <property type="term" value="P:DNA repair"/>
    <property type="evidence" value="ECO:0007669"/>
    <property type="project" value="TreeGrafter"/>
</dbReference>
<dbReference type="GO" id="GO:0005829">
    <property type="term" value="C:cytosol"/>
    <property type="evidence" value="ECO:0007669"/>
    <property type="project" value="TreeGrafter"/>
</dbReference>
<dbReference type="InterPro" id="IPR050155">
    <property type="entry name" value="HAD-like_hydrolase_sf"/>
</dbReference>
<comment type="similarity">
    <text evidence="1">Belongs to the HAD-like hydrolase superfamily.</text>
</comment>
<dbReference type="InterPro" id="IPR006439">
    <property type="entry name" value="HAD-SF_hydro_IA"/>
</dbReference>
<evidence type="ECO:0000313" key="2">
    <source>
        <dbReference type="EMBL" id="NWJ28712.1"/>
    </source>
</evidence>
<dbReference type="Pfam" id="PF13419">
    <property type="entry name" value="HAD_2"/>
    <property type="match status" value="1"/>
</dbReference>
<dbReference type="NCBIfam" id="TIGR01549">
    <property type="entry name" value="HAD-SF-IA-v1"/>
    <property type="match status" value="1"/>
</dbReference>
<dbReference type="Proteomes" id="UP000563820">
    <property type="component" value="Unassembled WGS sequence"/>
</dbReference>
<gene>
    <name evidence="2" type="ORF">HX848_04915</name>
</gene>
<comment type="caution">
    <text evidence="2">The sequence shown here is derived from an EMBL/GenBank/DDBJ whole genome shotgun (WGS) entry which is preliminary data.</text>
</comment>
<dbReference type="EMBL" id="JACATE010000006">
    <property type="protein sequence ID" value="NWJ28712.1"/>
    <property type="molecule type" value="Genomic_DNA"/>
</dbReference>
<dbReference type="GO" id="GO:0008967">
    <property type="term" value="F:phosphoglycolate phosphatase activity"/>
    <property type="evidence" value="ECO:0007669"/>
    <property type="project" value="TreeGrafter"/>
</dbReference>
<keyword evidence="2" id="KW-0378">Hydrolase</keyword>
<reference evidence="2 3" key="1">
    <citation type="journal article" date="2019" name="Environ. Microbiol.">
        <title>Genomics insights into ecotype formation of ammonia-oxidizing archaea in the deep ocean.</title>
        <authorList>
            <person name="Wang Y."/>
            <person name="Huang J.M."/>
            <person name="Cui G.J."/>
            <person name="Nunoura T."/>
            <person name="Takaki Y."/>
            <person name="Li W.L."/>
            <person name="Li J."/>
            <person name="Gao Z.M."/>
            <person name="Takai K."/>
            <person name="Zhang A.Q."/>
            <person name="Stepanauskas R."/>
        </authorList>
    </citation>
    <scope>NUCLEOTIDE SEQUENCE [LARGE SCALE GENOMIC DNA]</scope>
    <source>
        <strain evidence="2 3">T1L11</strain>
    </source>
</reference>
<dbReference type="InterPro" id="IPR041492">
    <property type="entry name" value="HAD_2"/>
</dbReference>
<dbReference type="InterPro" id="IPR023214">
    <property type="entry name" value="HAD_sf"/>
</dbReference>
<dbReference type="AlphaFoldDB" id="A0A7K4MJH0"/>
<dbReference type="PANTHER" id="PTHR43434:SF1">
    <property type="entry name" value="PHOSPHOGLYCOLATE PHOSPHATASE"/>
    <property type="match status" value="1"/>
</dbReference>
<dbReference type="SUPFAM" id="SSF56784">
    <property type="entry name" value="HAD-like"/>
    <property type="match status" value="1"/>
</dbReference>
<name>A0A7K4MJH0_9ARCH</name>
<evidence type="ECO:0000313" key="3">
    <source>
        <dbReference type="Proteomes" id="UP000563820"/>
    </source>
</evidence>
<dbReference type="PANTHER" id="PTHR43434">
    <property type="entry name" value="PHOSPHOGLYCOLATE PHOSPHATASE"/>
    <property type="match status" value="1"/>
</dbReference>